<feature type="repeat" description="TNFR-Cys" evidence="1">
    <location>
        <begin position="99"/>
        <end position="138"/>
    </location>
</feature>
<gene>
    <name evidence="5" type="ORF">MMEN_LOCUS22086</name>
</gene>
<keyword evidence="2" id="KW-1133">Transmembrane helix</keyword>
<dbReference type="PANTHER" id="PTHR46875:SF3">
    <property type="entry name" value="CD40 MOLECULE, TNF RECEPTOR SUPERFAMILY MEMBER 5"/>
    <property type="match status" value="1"/>
</dbReference>
<dbReference type="OrthoDB" id="10031141at2759"/>
<feature type="repeat" description="TNFR-Cys" evidence="1">
    <location>
        <begin position="140"/>
        <end position="180"/>
    </location>
</feature>
<keyword evidence="6" id="KW-1185">Reference proteome</keyword>
<accession>A0A8S4BU94</accession>
<feature type="disulfide bond" evidence="1">
    <location>
        <begin position="120"/>
        <end position="138"/>
    </location>
</feature>
<dbReference type="SMART" id="SM00208">
    <property type="entry name" value="TNFR"/>
    <property type="match status" value="3"/>
</dbReference>
<evidence type="ECO:0000259" key="4">
    <source>
        <dbReference type="PROSITE" id="PS50050"/>
    </source>
</evidence>
<keyword evidence="3" id="KW-0732">Signal</keyword>
<dbReference type="AlphaFoldDB" id="A0A8S4BU94"/>
<dbReference type="PROSITE" id="PS50050">
    <property type="entry name" value="TNFR_NGFR_2"/>
    <property type="match status" value="2"/>
</dbReference>
<name>A0A8S4BU94_9TELE</name>
<dbReference type="InterPro" id="IPR034053">
    <property type="entry name" value="TNFRSF5_N_teleost"/>
</dbReference>
<dbReference type="GO" id="GO:0002768">
    <property type="term" value="P:immune response-regulating cell surface receptor signaling pathway"/>
    <property type="evidence" value="ECO:0007669"/>
    <property type="project" value="TreeGrafter"/>
</dbReference>
<protein>
    <submittedName>
        <fullName evidence="5">(Atlantic silverside) hypothetical protein</fullName>
    </submittedName>
</protein>
<comment type="caution">
    <text evidence="1">Lacks conserved residue(s) required for the propagation of feature annotation.</text>
</comment>
<dbReference type="GO" id="GO:0035631">
    <property type="term" value="C:CD40 receptor complex"/>
    <property type="evidence" value="ECO:0007669"/>
    <property type="project" value="TreeGrafter"/>
</dbReference>
<comment type="caution">
    <text evidence="5">The sequence shown here is derived from an EMBL/GenBank/DDBJ whole genome shotgun (WGS) entry which is preliminary data.</text>
</comment>
<dbReference type="GO" id="GO:0009897">
    <property type="term" value="C:external side of plasma membrane"/>
    <property type="evidence" value="ECO:0007669"/>
    <property type="project" value="TreeGrafter"/>
</dbReference>
<keyword evidence="2" id="KW-0812">Transmembrane</keyword>
<feature type="disulfide bond" evidence="1">
    <location>
        <begin position="141"/>
        <end position="156"/>
    </location>
</feature>
<evidence type="ECO:0000256" key="2">
    <source>
        <dbReference type="SAM" id="Phobius"/>
    </source>
</evidence>
<reference evidence="5" key="1">
    <citation type="submission" date="2021-05" db="EMBL/GenBank/DDBJ databases">
        <authorList>
            <person name="Tigano A."/>
        </authorList>
    </citation>
    <scope>NUCLEOTIDE SEQUENCE</scope>
</reference>
<dbReference type="PANTHER" id="PTHR46875">
    <property type="entry name" value="TUMOR NECROSIS FACTOR RECEPTOR SUPERFAMILY MEMBER 5"/>
    <property type="match status" value="1"/>
</dbReference>
<feature type="disulfide bond" evidence="1">
    <location>
        <begin position="162"/>
        <end position="180"/>
    </location>
</feature>
<dbReference type="InterPro" id="IPR001368">
    <property type="entry name" value="TNFR/NGFR_Cys_rich_reg"/>
</dbReference>
<dbReference type="InterPro" id="IPR052135">
    <property type="entry name" value="TNFRSF5"/>
</dbReference>
<evidence type="ECO:0000256" key="1">
    <source>
        <dbReference type="PROSITE-ProRule" id="PRU00206"/>
    </source>
</evidence>
<keyword evidence="2" id="KW-0472">Membrane</keyword>
<evidence type="ECO:0000256" key="3">
    <source>
        <dbReference type="SAM" id="SignalP"/>
    </source>
</evidence>
<dbReference type="EMBL" id="CAJRST010041110">
    <property type="protein sequence ID" value="CAG6021895.1"/>
    <property type="molecule type" value="Genomic_DNA"/>
</dbReference>
<feature type="transmembrane region" description="Helical" evidence="2">
    <location>
        <begin position="187"/>
        <end position="208"/>
    </location>
</feature>
<evidence type="ECO:0000313" key="5">
    <source>
        <dbReference type="EMBL" id="CAG6021895.1"/>
    </source>
</evidence>
<dbReference type="Pfam" id="PF00020">
    <property type="entry name" value="TNFR_c6"/>
    <property type="match status" value="2"/>
</dbReference>
<dbReference type="SUPFAM" id="SSF57586">
    <property type="entry name" value="TNF receptor-like"/>
    <property type="match status" value="2"/>
</dbReference>
<dbReference type="Proteomes" id="UP000677803">
    <property type="component" value="Unassembled WGS sequence"/>
</dbReference>
<feature type="chain" id="PRO_5035785849" evidence="3">
    <location>
        <begin position="19"/>
        <end position="309"/>
    </location>
</feature>
<feature type="domain" description="TNFR-Cys" evidence="4">
    <location>
        <begin position="99"/>
        <end position="138"/>
    </location>
</feature>
<keyword evidence="1" id="KW-1015">Disulfide bond</keyword>
<proteinExistence type="predicted"/>
<organism evidence="5 6">
    <name type="scientific">Menidia menidia</name>
    <name type="common">Atlantic silverside</name>
    <dbReference type="NCBI Taxonomy" id="238744"/>
    <lineage>
        <taxon>Eukaryota</taxon>
        <taxon>Metazoa</taxon>
        <taxon>Chordata</taxon>
        <taxon>Craniata</taxon>
        <taxon>Vertebrata</taxon>
        <taxon>Euteleostomi</taxon>
        <taxon>Actinopterygii</taxon>
        <taxon>Neopterygii</taxon>
        <taxon>Teleostei</taxon>
        <taxon>Neoteleostei</taxon>
        <taxon>Acanthomorphata</taxon>
        <taxon>Ovalentaria</taxon>
        <taxon>Atherinomorphae</taxon>
        <taxon>Atheriniformes</taxon>
        <taxon>Atherinopsidae</taxon>
        <taxon>Menidiinae</taxon>
        <taxon>Menidia</taxon>
    </lineage>
</organism>
<feature type="domain" description="TNFR-Cys" evidence="4">
    <location>
        <begin position="140"/>
        <end position="180"/>
    </location>
</feature>
<dbReference type="CDD" id="cd13422">
    <property type="entry name" value="TNFRSF5_teleost"/>
    <property type="match status" value="1"/>
</dbReference>
<dbReference type="Gene3D" id="2.10.50.10">
    <property type="entry name" value="Tumor Necrosis Factor Receptor, subunit A, domain 2"/>
    <property type="match status" value="3"/>
</dbReference>
<evidence type="ECO:0000313" key="6">
    <source>
        <dbReference type="Proteomes" id="UP000677803"/>
    </source>
</evidence>
<sequence length="309" mass="34290">MRVFLTLTMCLFMATAAAQHHCDSETQYEKDGVCCKMCGPGYKMRNLGTCDEPLCDPCAENEYQDKYTKEDKCERQPYCDPNKNFASPVHQNTKKTTCVCKEGFYCSTKECLFCIEHSTCTPGSGVQIKGSQTSDTVCQKCPEGTYSNETSKEAVCNKWTECDSGYEIYQQGTDKSDNTCVYRRTHIALYCIIALLLLGAVAAVILLYRKKSGYVTGTAKGFMERLNNEDEKTPDVRIPVIRMPVENEDELSVPEMSTEDHGATLNGNYVAQEFGKAEVVSRQESQTGSVVSVTRGGQHPLTEGSLVIC</sequence>
<feature type="signal peptide" evidence="3">
    <location>
        <begin position="1"/>
        <end position="18"/>
    </location>
</feature>